<evidence type="ECO:0000256" key="3">
    <source>
        <dbReference type="ARBA" id="ARBA00022448"/>
    </source>
</evidence>
<dbReference type="InterPro" id="IPR020846">
    <property type="entry name" value="MFS_dom"/>
</dbReference>
<evidence type="ECO:0000256" key="10">
    <source>
        <dbReference type="ARBA" id="ARBA00039918"/>
    </source>
</evidence>
<comment type="subcellular location">
    <subcellularLocation>
        <location evidence="1">Cell membrane</location>
        <topology evidence="1">Multi-pass membrane protein</topology>
    </subcellularLocation>
</comment>
<sequence>MPRNNLKFASKRSRKVGAARLRRYRREASALTGPYTADRVTVVDGPTLKRAAGGASLGNMMEWFDYGVYGYLAVTMSAVFFDTLSDSLALVATFATFAISFLIRPLGGIFFGPLGDRIGRQKVLATTMIMMAIGTVSIGLIPVGLVPGWVALLMLVAARLVQGFSAGGEYAGAMTFTAEYAPDNRRGHWGSFLDAGSYLGFALGAGLVALLNATLGADTMEAWGWRLPFWCAGILGVVGMYLRLKLEDSPAFQEAMDAAEAREEDLTKGQKTGLVFLLRNHKREMLVLLGIVAAYNVLGYTLTSFMNTYLTEFAAHTTTVFESDMLVLVAIVITVVTAHPIGILSDRIGRRPVLIAASVSLLVFSFPVFALLQSGNMVLIFLGCAVLAVNLGGFAGPVAATLPAIFPTHTRMAALGIGYNLSVAVFAGTTPMISSALIPILGTWWPAIWLVIFGVVGLVSVRFLPESARQPLVGNSPQVESPEHAARVARTLERMRRSLHLRRRDRTDYTEWDATWDRWPDAAVEAGLDASDHDAAVGEVTIDDLAPSHAAGAAETPVDATAVKEHVTAS</sequence>
<dbReference type="InterPro" id="IPR036259">
    <property type="entry name" value="MFS_trans_sf"/>
</dbReference>
<keyword evidence="7 11" id="KW-1133">Transmembrane helix</keyword>
<evidence type="ECO:0000259" key="12">
    <source>
        <dbReference type="PROSITE" id="PS50850"/>
    </source>
</evidence>
<feature type="domain" description="Major facilitator superfamily (MFS) profile" evidence="12">
    <location>
        <begin position="51"/>
        <end position="469"/>
    </location>
</feature>
<comment type="function">
    <text evidence="9">May be a proton symporter involved in the uptake of osmolytes such as proline and glycine betaine.</text>
</comment>
<organism evidence="13 14">
    <name type="scientific">Corynebacterium variabile</name>
    <dbReference type="NCBI Taxonomy" id="1727"/>
    <lineage>
        <taxon>Bacteria</taxon>
        <taxon>Bacillati</taxon>
        <taxon>Actinomycetota</taxon>
        <taxon>Actinomycetes</taxon>
        <taxon>Mycobacteriales</taxon>
        <taxon>Corynebacteriaceae</taxon>
        <taxon>Corynebacterium</taxon>
    </lineage>
</organism>
<dbReference type="PANTHER" id="PTHR43528:SF1">
    <property type="entry name" value="ALPHA-KETOGLUTARATE PERMEASE"/>
    <property type="match status" value="1"/>
</dbReference>
<dbReference type="Pfam" id="PF00083">
    <property type="entry name" value="Sugar_tr"/>
    <property type="match status" value="1"/>
</dbReference>
<keyword evidence="6" id="KW-0769">Symport</keyword>
<feature type="transmembrane region" description="Helical" evidence="11">
    <location>
        <begin position="325"/>
        <end position="344"/>
    </location>
</feature>
<keyword evidence="8 11" id="KW-0472">Membrane</keyword>
<feature type="transmembrane region" description="Helical" evidence="11">
    <location>
        <begin position="378"/>
        <end position="405"/>
    </location>
</feature>
<evidence type="ECO:0000256" key="4">
    <source>
        <dbReference type="ARBA" id="ARBA00022475"/>
    </source>
</evidence>
<dbReference type="FunFam" id="1.20.1250.20:FF:000001">
    <property type="entry name" value="Dicarboxylate MFS transporter"/>
    <property type="match status" value="1"/>
</dbReference>
<dbReference type="Proteomes" id="UP000182498">
    <property type="component" value="Unassembled WGS sequence"/>
</dbReference>
<feature type="transmembrane region" description="Helical" evidence="11">
    <location>
        <begin position="192"/>
        <end position="215"/>
    </location>
</feature>
<feature type="transmembrane region" description="Helical" evidence="11">
    <location>
        <begin position="417"/>
        <end position="438"/>
    </location>
</feature>
<evidence type="ECO:0000256" key="11">
    <source>
        <dbReference type="SAM" id="Phobius"/>
    </source>
</evidence>
<evidence type="ECO:0000256" key="8">
    <source>
        <dbReference type="ARBA" id="ARBA00023136"/>
    </source>
</evidence>
<accession>A0A0X2NJR5</accession>
<keyword evidence="4" id="KW-1003">Cell membrane</keyword>
<name>A0A0X2NJR5_9CORY</name>
<proteinExistence type="inferred from homology"/>
<evidence type="ECO:0000256" key="5">
    <source>
        <dbReference type="ARBA" id="ARBA00022692"/>
    </source>
</evidence>
<keyword evidence="3" id="KW-0813">Transport</keyword>
<dbReference type="EMBL" id="FAUH01000006">
    <property type="protein sequence ID" value="CUU65737.1"/>
    <property type="molecule type" value="Genomic_DNA"/>
</dbReference>
<dbReference type="RefSeq" id="WP_073883808.1">
    <property type="nucleotide sequence ID" value="NZ_FAUH01000006.1"/>
</dbReference>
<evidence type="ECO:0000256" key="7">
    <source>
        <dbReference type="ARBA" id="ARBA00022989"/>
    </source>
</evidence>
<evidence type="ECO:0000313" key="14">
    <source>
        <dbReference type="Proteomes" id="UP000182498"/>
    </source>
</evidence>
<feature type="transmembrane region" description="Helical" evidence="11">
    <location>
        <begin position="123"/>
        <end position="143"/>
    </location>
</feature>
<reference evidence="14" key="1">
    <citation type="submission" date="2015-11" db="EMBL/GenBank/DDBJ databases">
        <authorList>
            <person name="Dugat-Bony E."/>
        </authorList>
    </citation>
    <scope>NUCLEOTIDE SEQUENCE [LARGE SCALE GENOMIC DNA]</scope>
    <source>
        <strain evidence="14">Mu292</strain>
    </source>
</reference>
<dbReference type="GO" id="GO:0005886">
    <property type="term" value="C:plasma membrane"/>
    <property type="evidence" value="ECO:0007669"/>
    <property type="project" value="UniProtKB-SubCell"/>
</dbReference>
<dbReference type="SUPFAM" id="SSF103473">
    <property type="entry name" value="MFS general substrate transporter"/>
    <property type="match status" value="1"/>
</dbReference>
<dbReference type="GO" id="GO:0015293">
    <property type="term" value="F:symporter activity"/>
    <property type="evidence" value="ECO:0007669"/>
    <property type="project" value="UniProtKB-KW"/>
</dbReference>
<dbReference type="InterPro" id="IPR005828">
    <property type="entry name" value="MFS_sugar_transport-like"/>
</dbReference>
<gene>
    <name evidence="13" type="ORF">CVAR292_01069</name>
</gene>
<dbReference type="InterPro" id="IPR051084">
    <property type="entry name" value="H+-coupled_symporters"/>
</dbReference>
<evidence type="ECO:0000256" key="1">
    <source>
        <dbReference type="ARBA" id="ARBA00004651"/>
    </source>
</evidence>
<dbReference type="PROSITE" id="PS00217">
    <property type="entry name" value="SUGAR_TRANSPORT_2"/>
    <property type="match status" value="1"/>
</dbReference>
<evidence type="ECO:0000313" key="13">
    <source>
        <dbReference type="EMBL" id="CUU65737.1"/>
    </source>
</evidence>
<feature type="transmembrane region" description="Helical" evidence="11">
    <location>
        <begin position="286"/>
        <end position="305"/>
    </location>
</feature>
<dbReference type="PANTHER" id="PTHR43528">
    <property type="entry name" value="ALPHA-KETOGLUTARATE PERMEASE"/>
    <property type="match status" value="1"/>
</dbReference>
<feature type="transmembrane region" description="Helical" evidence="11">
    <location>
        <begin position="87"/>
        <end position="111"/>
    </location>
</feature>
<keyword evidence="14" id="KW-1185">Reference proteome</keyword>
<feature type="transmembrane region" description="Helical" evidence="11">
    <location>
        <begin position="353"/>
        <end position="372"/>
    </location>
</feature>
<dbReference type="PROSITE" id="PS00216">
    <property type="entry name" value="SUGAR_TRANSPORT_1"/>
    <property type="match status" value="1"/>
</dbReference>
<dbReference type="PROSITE" id="PS50850">
    <property type="entry name" value="MFS"/>
    <property type="match status" value="1"/>
</dbReference>
<comment type="similarity">
    <text evidence="2">Belongs to the major facilitator superfamily. Metabolite:H+ Symporter (MHS) family (TC 2.A.1.6) family.</text>
</comment>
<dbReference type="InterPro" id="IPR005829">
    <property type="entry name" value="Sugar_transporter_CS"/>
</dbReference>
<evidence type="ECO:0000256" key="2">
    <source>
        <dbReference type="ARBA" id="ARBA00008240"/>
    </source>
</evidence>
<dbReference type="AlphaFoldDB" id="A0A0X2NJR5"/>
<keyword evidence="5 11" id="KW-0812">Transmembrane</keyword>
<dbReference type="Gene3D" id="1.20.1250.20">
    <property type="entry name" value="MFS general substrate transporter like domains"/>
    <property type="match status" value="2"/>
</dbReference>
<protein>
    <recommendedName>
        <fullName evidence="10">Putative proline/betaine transporter</fullName>
    </recommendedName>
</protein>
<evidence type="ECO:0000256" key="9">
    <source>
        <dbReference type="ARBA" id="ARBA00037295"/>
    </source>
</evidence>
<evidence type="ECO:0000256" key="6">
    <source>
        <dbReference type="ARBA" id="ARBA00022847"/>
    </source>
</evidence>
<feature type="transmembrane region" description="Helical" evidence="11">
    <location>
        <begin position="444"/>
        <end position="464"/>
    </location>
</feature>
<feature type="transmembrane region" description="Helical" evidence="11">
    <location>
        <begin position="63"/>
        <end position="81"/>
    </location>
</feature>
<feature type="transmembrane region" description="Helical" evidence="11">
    <location>
        <begin position="227"/>
        <end position="244"/>
    </location>
</feature>
<dbReference type="OrthoDB" id="8953821at2"/>